<dbReference type="EMBL" id="LGRX02020318">
    <property type="protein sequence ID" value="KAK3257617.1"/>
    <property type="molecule type" value="Genomic_DNA"/>
</dbReference>
<sequence>NAIVALQRNLIWLSDRVEACPLFEYYKDIQQDQQPKLFKLVAGLKDIADSAEMCVAGPRPRLMPSPPSPGSASFSLPAFG</sequence>
<reference evidence="2 3" key="1">
    <citation type="journal article" date="2015" name="Genome Biol. Evol.">
        <title>Comparative Genomics of a Bacterivorous Green Alga Reveals Evolutionary Causalities and Consequences of Phago-Mixotrophic Mode of Nutrition.</title>
        <authorList>
            <person name="Burns J.A."/>
            <person name="Paasch A."/>
            <person name="Narechania A."/>
            <person name="Kim E."/>
        </authorList>
    </citation>
    <scope>NUCLEOTIDE SEQUENCE [LARGE SCALE GENOMIC DNA]</scope>
    <source>
        <strain evidence="2 3">PLY_AMNH</strain>
    </source>
</reference>
<accession>A0AAE0FD45</accession>
<gene>
    <name evidence="2" type="ORF">CYMTET_33306</name>
</gene>
<proteinExistence type="predicted"/>
<organism evidence="2 3">
    <name type="scientific">Cymbomonas tetramitiformis</name>
    <dbReference type="NCBI Taxonomy" id="36881"/>
    <lineage>
        <taxon>Eukaryota</taxon>
        <taxon>Viridiplantae</taxon>
        <taxon>Chlorophyta</taxon>
        <taxon>Pyramimonadophyceae</taxon>
        <taxon>Pyramimonadales</taxon>
        <taxon>Pyramimonadaceae</taxon>
        <taxon>Cymbomonas</taxon>
    </lineage>
</organism>
<protein>
    <submittedName>
        <fullName evidence="2">Uncharacterized protein</fullName>
    </submittedName>
</protein>
<dbReference type="AlphaFoldDB" id="A0AAE0FD45"/>
<dbReference type="Proteomes" id="UP001190700">
    <property type="component" value="Unassembled WGS sequence"/>
</dbReference>
<evidence type="ECO:0000313" key="2">
    <source>
        <dbReference type="EMBL" id="KAK3257617.1"/>
    </source>
</evidence>
<keyword evidence="3" id="KW-1185">Reference proteome</keyword>
<feature type="compositionally biased region" description="Low complexity" evidence="1">
    <location>
        <begin position="70"/>
        <end position="80"/>
    </location>
</feature>
<comment type="caution">
    <text evidence="2">The sequence shown here is derived from an EMBL/GenBank/DDBJ whole genome shotgun (WGS) entry which is preliminary data.</text>
</comment>
<feature type="region of interest" description="Disordered" evidence="1">
    <location>
        <begin position="58"/>
        <end position="80"/>
    </location>
</feature>
<name>A0AAE0FD45_9CHLO</name>
<evidence type="ECO:0000313" key="3">
    <source>
        <dbReference type="Proteomes" id="UP001190700"/>
    </source>
</evidence>
<feature type="non-terminal residue" evidence="2">
    <location>
        <position position="1"/>
    </location>
</feature>
<evidence type="ECO:0000256" key="1">
    <source>
        <dbReference type="SAM" id="MobiDB-lite"/>
    </source>
</evidence>